<evidence type="ECO:0000313" key="1">
    <source>
        <dbReference type="EMBL" id="RNA08523.1"/>
    </source>
</evidence>
<comment type="caution">
    <text evidence="1">The sequence shown here is derived from an EMBL/GenBank/DDBJ whole genome shotgun (WGS) entry which is preliminary data.</text>
</comment>
<organism evidence="1 2">
    <name type="scientific">Brachionus plicatilis</name>
    <name type="common">Marine rotifer</name>
    <name type="synonym">Brachionus muelleri</name>
    <dbReference type="NCBI Taxonomy" id="10195"/>
    <lineage>
        <taxon>Eukaryota</taxon>
        <taxon>Metazoa</taxon>
        <taxon>Spiralia</taxon>
        <taxon>Gnathifera</taxon>
        <taxon>Rotifera</taxon>
        <taxon>Eurotatoria</taxon>
        <taxon>Monogononta</taxon>
        <taxon>Pseudotrocha</taxon>
        <taxon>Ploima</taxon>
        <taxon>Brachionidae</taxon>
        <taxon>Brachionus</taxon>
    </lineage>
</organism>
<reference evidence="1 2" key="1">
    <citation type="journal article" date="2018" name="Sci. Rep.">
        <title>Genomic signatures of local adaptation to the degree of environmental predictability in rotifers.</title>
        <authorList>
            <person name="Franch-Gras L."/>
            <person name="Hahn C."/>
            <person name="Garcia-Roger E.M."/>
            <person name="Carmona M.J."/>
            <person name="Serra M."/>
            <person name="Gomez A."/>
        </authorList>
    </citation>
    <scope>NUCLEOTIDE SEQUENCE [LARGE SCALE GENOMIC DNA]</scope>
    <source>
        <strain evidence="1">HYR1</strain>
    </source>
</reference>
<protein>
    <submittedName>
        <fullName evidence="1">Uncharacterized protein</fullName>
    </submittedName>
</protein>
<gene>
    <name evidence="1" type="ORF">BpHYR1_050483</name>
</gene>
<accession>A0A3M7QB29</accession>
<proteinExistence type="predicted"/>
<keyword evidence="2" id="KW-1185">Reference proteome</keyword>
<dbReference type="AlphaFoldDB" id="A0A3M7QB29"/>
<name>A0A3M7QB29_BRAPC</name>
<dbReference type="Proteomes" id="UP000276133">
    <property type="component" value="Unassembled WGS sequence"/>
</dbReference>
<dbReference type="EMBL" id="REGN01006712">
    <property type="protein sequence ID" value="RNA08523.1"/>
    <property type="molecule type" value="Genomic_DNA"/>
</dbReference>
<sequence length="77" mass="9045">MLTLPGNYRTIRIDNNLNYNNKLVITNIENNVSPKKKLFQLKILKYFPINIILDSHRKFNSRYFYIVATDSSSVPPI</sequence>
<evidence type="ECO:0000313" key="2">
    <source>
        <dbReference type="Proteomes" id="UP000276133"/>
    </source>
</evidence>